<reference evidence="3 4" key="1">
    <citation type="submission" date="2006-10" db="EMBL/GenBank/DDBJ databases">
        <title>Complete sequence of Syntrophobacter fumaroxidans MPOB.</title>
        <authorList>
            <consortium name="US DOE Joint Genome Institute"/>
            <person name="Copeland A."/>
            <person name="Lucas S."/>
            <person name="Lapidus A."/>
            <person name="Barry K."/>
            <person name="Detter J.C."/>
            <person name="Glavina del Rio T."/>
            <person name="Hammon N."/>
            <person name="Israni S."/>
            <person name="Pitluck S."/>
            <person name="Goltsman E.G."/>
            <person name="Martinez M."/>
            <person name="Schmutz J."/>
            <person name="Larimer F."/>
            <person name="Land M."/>
            <person name="Hauser L."/>
            <person name="Kyrpides N."/>
            <person name="Kim E."/>
            <person name="Boone D.R."/>
            <person name="Brockman F."/>
            <person name="Culley D."/>
            <person name="Ferry J."/>
            <person name="Gunsalus R."/>
            <person name="McInerney M.J."/>
            <person name="Morrison M."/>
            <person name="Plugge C."/>
            <person name="Rohlin L."/>
            <person name="Scholten J."/>
            <person name="Sieber J."/>
            <person name="Stams A.J.M."/>
            <person name="Worm P."/>
            <person name="Henstra A.M."/>
            <person name="Richardson P."/>
        </authorList>
    </citation>
    <scope>NUCLEOTIDE SEQUENCE [LARGE SCALE GENOMIC DNA]</scope>
    <source>
        <strain evidence="4">DSM 10017 / MPOB</strain>
    </source>
</reference>
<dbReference type="Gene3D" id="3.40.350.10">
    <property type="entry name" value="Creatinase/prolidase N-terminal domain"/>
    <property type="match status" value="1"/>
</dbReference>
<dbReference type="Pfam" id="PF00557">
    <property type="entry name" value="Peptidase_M24"/>
    <property type="match status" value="1"/>
</dbReference>
<evidence type="ECO:0000313" key="4">
    <source>
        <dbReference type="Proteomes" id="UP000001784"/>
    </source>
</evidence>
<keyword evidence="4" id="KW-1185">Reference proteome</keyword>
<dbReference type="CDD" id="cd01066">
    <property type="entry name" value="APP_MetAP"/>
    <property type="match status" value="1"/>
</dbReference>
<dbReference type="InterPro" id="IPR029149">
    <property type="entry name" value="Creatin/AminoP/Spt16_N"/>
</dbReference>
<dbReference type="InterPro" id="IPR036005">
    <property type="entry name" value="Creatinase/aminopeptidase-like"/>
</dbReference>
<dbReference type="KEGG" id="sfu:Sfum_3318"/>
<dbReference type="PANTHER" id="PTHR46112">
    <property type="entry name" value="AMINOPEPTIDASE"/>
    <property type="match status" value="1"/>
</dbReference>
<dbReference type="AlphaFoldDB" id="A0LNI9"/>
<dbReference type="SUPFAM" id="SSF55920">
    <property type="entry name" value="Creatinase/aminopeptidase"/>
    <property type="match status" value="1"/>
</dbReference>
<gene>
    <name evidence="3" type="ordered locus">Sfum_3318</name>
</gene>
<dbReference type="eggNOG" id="COG0006">
    <property type="taxonomic scope" value="Bacteria"/>
</dbReference>
<dbReference type="EMBL" id="CP000478">
    <property type="protein sequence ID" value="ABK18991.1"/>
    <property type="molecule type" value="Genomic_DNA"/>
</dbReference>
<dbReference type="InParanoid" id="A0LNI9"/>
<feature type="domain" description="Peptidase M24" evidence="1">
    <location>
        <begin position="146"/>
        <end position="380"/>
    </location>
</feature>
<evidence type="ECO:0000259" key="1">
    <source>
        <dbReference type="Pfam" id="PF00557"/>
    </source>
</evidence>
<dbReference type="RefSeq" id="WP_011700116.1">
    <property type="nucleotide sequence ID" value="NC_008554.1"/>
</dbReference>
<dbReference type="SUPFAM" id="SSF53092">
    <property type="entry name" value="Creatinase/prolidase N-terminal domain"/>
    <property type="match status" value="1"/>
</dbReference>
<feature type="domain" description="Creatinase N-terminal" evidence="2">
    <location>
        <begin position="12"/>
        <end position="139"/>
    </location>
</feature>
<accession>A0LNI9</accession>
<dbReference type="PANTHER" id="PTHR46112:SF2">
    <property type="entry name" value="XAA-PRO AMINOPEPTIDASE P-RELATED"/>
    <property type="match status" value="1"/>
</dbReference>
<dbReference type="Gene3D" id="3.90.230.10">
    <property type="entry name" value="Creatinase/methionine aminopeptidase superfamily"/>
    <property type="match status" value="1"/>
</dbReference>
<dbReference type="HOGENOM" id="CLU_017266_10_0_7"/>
<name>A0LNI9_SYNFM</name>
<sequence>MFQVPESEIAARLRMFQALLSTSGVDAAVVRQNTDLYYFTGTVQDAHLIVPASGKPIFLVRRDVDRAESLSPIRPVVPLQSLSDLPPVVEAACKGFVPRRLGMELDVLPANLLFMYREKLFPDQEIVDVSLLIRRIRTIKSKWELEMMRLAGIISKAIADAVPQVLREGISEVELSAELQMVAHRAGHLGLGRCRTFNMEVVFGHLLSGPEAATPSYFDSPTGGEGFSPAFAQGASERRIRPGELVSVDTMACWHGYLNDQTRDYSLGAPPARLQEAYRLSALIHQRFRQTAKPGAVTGELHDAVWQWVREAGWDEWFMGTGEQRAPFVAHGLGLEVDEFPLIARGQTLVLQEGMTFAFEPKFILPGEGIAGLENTYVVRHDGLESLNPASEELRIL</sequence>
<dbReference type="STRING" id="335543.Sfum_3318"/>
<dbReference type="Proteomes" id="UP000001784">
    <property type="component" value="Chromosome"/>
</dbReference>
<organism evidence="3 4">
    <name type="scientific">Syntrophobacter fumaroxidans (strain DSM 10017 / MPOB)</name>
    <dbReference type="NCBI Taxonomy" id="335543"/>
    <lineage>
        <taxon>Bacteria</taxon>
        <taxon>Pseudomonadati</taxon>
        <taxon>Thermodesulfobacteriota</taxon>
        <taxon>Syntrophobacteria</taxon>
        <taxon>Syntrophobacterales</taxon>
        <taxon>Syntrophobacteraceae</taxon>
        <taxon>Syntrophobacter</taxon>
    </lineage>
</organism>
<dbReference type="Pfam" id="PF01321">
    <property type="entry name" value="Creatinase_N"/>
    <property type="match status" value="1"/>
</dbReference>
<dbReference type="InterPro" id="IPR000587">
    <property type="entry name" value="Creatinase_N"/>
</dbReference>
<proteinExistence type="predicted"/>
<evidence type="ECO:0000313" key="3">
    <source>
        <dbReference type="EMBL" id="ABK18991.1"/>
    </source>
</evidence>
<protein>
    <submittedName>
        <fullName evidence="3">Peptidase M24</fullName>
    </submittedName>
</protein>
<dbReference type="InterPro" id="IPR050659">
    <property type="entry name" value="Peptidase_M24B"/>
</dbReference>
<dbReference type="OrthoDB" id="9806388at2"/>
<evidence type="ECO:0000259" key="2">
    <source>
        <dbReference type="Pfam" id="PF01321"/>
    </source>
</evidence>
<dbReference type="InterPro" id="IPR000994">
    <property type="entry name" value="Pept_M24"/>
</dbReference>